<evidence type="ECO:0000256" key="5">
    <source>
        <dbReference type="ARBA" id="ARBA00023315"/>
    </source>
</evidence>
<dbReference type="Gene3D" id="2.160.10.10">
    <property type="entry name" value="Hexapeptide repeat proteins"/>
    <property type="match status" value="1"/>
</dbReference>
<dbReference type="Gene3D" id="1.20.1180.10">
    <property type="entry name" value="Udp N-acetylglucosamine O-acyltransferase, C-terminal domain"/>
    <property type="match status" value="1"/>
</dbReference>
<dbReference type="NCBIfam" id="TIGR01852">
    <property type="entry name" value="lipid_A_lpxA"/>
    <property type="match status" value="1"/>
</dbReference>
<proteinExistence type="predicted"/>
<organism evidence="8 9">
    <name type="scientific">Alienimonas californiensis</name>
    <dbReference type="NCBI Taxonomy" id="2527989"/>
    <lineage>
        <taxon>Bacteria</taxon>
        <taxon>Pseudomonadati</taxon>
        <taxon>Planctomycetota</taxon>
        <taxon>Planctomycetia</taxon>
        <taxon>Planctomycetales</taxon>
        <taxon>Planctomycetaceae</taxon>
        <taxon>Alienimonas</taxon>
    </lineage>
</organism>
<evidence type="ECO:0000256" key="4">
    <source>
        <dbReference type="ARBA" id="ARBA00023098"/>
    </source>
</evidence>
<dbReference type="KEGG" id="acaf:CA12_36190"/>
<dbReference type="Proteomes" id="UP000318741">
    <property type="component" value="Chromosome"/>
</dbReference>
<gene>
    <name evidence="8" type="primary">lpxA</name>
    <name evidence="8" type="ORF">CA12_36190</name>
</gene>
<dbReference type="NCBIfam" id="NF003657">
    <property type="entry name" value="PRK05289.1"/>
    <property type="match status" value="1"/>
</dbReference>
<dbReference type="InterPro" id="IPR001451">
    <property type="entry name" value="Hexapep"/>
</dbReference>
<dbReference type="EC" id="2.3.1.129" evidence="8"/>
<keyword evidence="9" id="KW-1185">Reference proteome</keyword>
<keyword evidence="4" id="KW-0443">Lipid metabolism</keyword>
<sequence length="312" mass="32965">MNSPSDSMPKPALFGANEMRASRPAARAASISIHPLSDVHPQAVLGAGTKIGPFCTVGPDVVLGSNNTLDSHVVLSGPCAIGSGNRFWPGCVIGGEPQDKGWHEAPTGTVIGDDNQFREGVTVHRGAEKEDGVTRIGSRCLLMSNAHVAHNCRVGDDCMLVNGVLLGGHVHMHDGAIVSGNSVVHHFATVGTLAFVSGGGKLVRDLPPYMLSAGTDNPTVKTVNLVGMQRAGIPDVEIRGVKLAHRLLYRSRKPIAEIRKELEAKFGGECPPAVERVLSFVENQSGGRNGRGRDGKKVPYEPVSIHPIRRAA</sequence>
<dbReference type="PANTHER" id="PTHR43480">
    <property type="entry name" value="ACYL-[ACYL-CARRIER-PROTEIN]--UDP-N-ACETYLGLUCOSAMINE O-ACYLTRANSFERASE"/>
    <property type="match status" value="1"/>
</dbReference>
<keyword evidence="2" id="KW-0441">Lipid A biosynthesis</keyword>
<evidence type="ECO:0000256" key="6">
    <source>
        <dbReference type="SAM" id="MobiDB-lite"/>
    </source>
</evidence>
<dbReference type="SUPFAM" id="SSF51161">
    <property type="entry name" value="Trimeric LpxA-like enzymes"/>
    <property type="match status" value="1"/>
</dbReference>
<evidence type="ECO:0000256" key="1">
    <source>
        <dbReference type="ARBA" id="ARBA00022516"/>
    </source>
</evidence>
<keyword evidence="1" id="KW-0444">Lipid biosynthesis</keyword>
<dbReference type="InterPro" id="IPR037157">
    <property type="entry name" value="Acetyltransf_C_sf"/>
</dbReference>
<reference evidence="8 9" key="1">
    <citation type="submission" date="2019-02" db="EMBL/GenBank/DDBJ databases">
        <title>Deep-cultivation of Planctomycetes and their phenomic and genomic characterization uncovers novel biology.</title>
        <authorList>
            <person name="Wiegand S."/>
            <person name="Jogler M."/>
            <person name="Boedeker C."/>
            <person name="Pinto D."/>
            <person name="Vollmers J."/>
            <person name="Rivas-Marin E."/>
            <person name="Kohn T."/>
            <person name="Peeters S.H."/>
            <person name="Heuer A."/>
            <person name="Rast P."/>
            <person name="Oberbeckmann S."/>
            <person name="Bunk B."/>
            <person name="Jeske O."/>
            <person name="Meyerdierks A."/>
            <person name="Storesund J.E."/>
            <person name="Kallscheuer N."/>
            <person name="Luecker S."/>
            <person name="Lage O.M."/>
            <person name="Pohl T."/>
            <person name="Merkel B.J."/>
            <person name="Hornburger P."/>
            <person name="Mueller R.-W."/>
            <person name="Bruemmer F."/>
            <person name="Labrenz M."/>
            <person name="Spormann A.M."/>
            <person name="Op den Camp H."/>
            <person name="Overmann J."/>
            <person name="Amann R."/>
            <person name="Jetten M.S.M."/>
            <person name="Mascher T."/>
            <person name="Medema M.H."/>
            <person name="Devos D.P."/>
            <person name="Kaster A.-K."/>
            <person name="Ovreas L."/>
            <person name="Rohde M."/>
            <person name="Galperin M.Y."/>
            <person name="Jogler C."/>
        </authorList>
    </citation>
    <scope>NUCLEOTIDE SEQUENCE [LARGE SCALE GENOMIC DNA]</scope>
    <source>
        <strain evidence="8 9">CA12</strain>
    </source>
</reference>
<feature type="domain" description="UDP N-acetylglucosamine O-acyltransferase C-terminal" evidence="7">
    <location>
        <begin position="205"/>
        <end position="285"/>
    </location>
</feature>
<evidence type="ECO:0000313" key="9">
    <source>
        <dbReference type="Proteomes" id="UP000318741"/>
    </source>
</evidence>
<evidence type="ECO:0000256" key="3">
    <source>
        <dbReference type="ARBA" id="ARBA00022679"/>
    </source>
</evidence>
<dbReference type="PANTHER" id="PTHR43480:SF1">
    <property type="entry name" value="ACYL-[ACYL-CARRIER-PROTEIN]--UDP-N-ACETYLGLUCOSAMINE O-ACYLTRANSFERASE, MITOCHONDRIAL-RELATED"/>
    <property type="match status" value="1"/>
</dbReference>
<evidence type="ECO:0000259" key="7">
    <source>
        <dbReference type="Pfam" id="PF13720"/>
    </source>
</evidence>
<feature type="region of interest" description="Disordered" evidence="6">
    <location>
        <begin position="281"/>
        <end position="303"/>
    </location>
</feature>
<evidence type="ECO:0000313" key="8">
    <source>
        <dbReference type="EMBL" id="QDT17493.1"/>
    </source>
</evidence>
<dbReference type="EMBL" id="CP036265">
    <property type="protein sequence ID" value="QDT17493.1"/>
    <property type="molecule type" value="Genomic_DNA"/>
</dbReference>
<dbReference type="Pfam" id="PF00132">
    <property type="entry name" value="Hexapep"/>
    <property type="match status" value="2"/>
</dbReference>
<evidence type="ECO:0000256" key="2">
    <source>
        <dbReference type="ARBA" id="ARBA00022556"/>
    </source>
</evidence>
<protein>
    <submittedName>
        <fullName evidence="8">Acyl-[acyl-carrier-protein]--UDP-N-acetylglucosamine O-acyltransferase</fullName>
        <ecNumber evidence="8">2.3.1.129</ecNumber>
    </submittedName>
</protein>
<dbReference type="GO" id="GO:0009245">
    <property type="term" value="P:lipid A biosynthetic process"/>
    <property type="evidence" value="ECO:0007669"/>
    <property type="project" value="UniProtKB-KW"/>
</dbReference>
<dbReference type="InterPro" id="IPR010137">
    <property type="entry name" value="Lipid_A_LpxA"/>
</dbReference>
<dbReference type="GO" id="GO:0016020">
    <property type="term" value="C:membrane"/>
    <property type="evidence" value="ECO:0007669"/>
    <property type="project" value="GOC"/>
</dbReference>
<dbReference type="InterPro" id="IPR029098">
    <property type="entry name" value="Acetyltransf_C"/>
</dbReference>
<dbReference type="CDD" id="cd03351">
    <property type="entry name" value="LbH_UDP-GlcNAc_AT"/>
    <property type="match status" value="1"/>
</dbReference>
<name>A0A517PDM2_9PLAN</name>
<accession>A0A517PDM2</accession>
<dbReference type="Pfam" id="PF13720">
    <property type="entry name" value="Acetyltransf_11"/>
    <property type="match status" value="1"/>
</dbReference>
<dbReference type="AlphaFoldDB" id="A0A517PDM2"/>
<keyword evidence="3 8" id="KW-0808">Transferase</keyword>
<keyword evidence="5 8" id="KW-0012">Acyltransferase</keyword>
<dbReference type="PIRSF" id="PIRSF000456">
    <property type="entry name" value="UDP-GlcNAc_acltr"/>
    <property type="match status" value="1"/>
</dbReference>
<dbReference type="GO" id="GO:0008780">
    <property type="term" value="F:acyl-[acyl-carrier-protein]-UDP-N-acetylglucosamine O-acyltransferase activity"/>
    <property type="evidence" value="ECO:0007669"/>
    <property type="project" value="UniProtKB-EC"/>
</dbReference>
<dbReference type="InterPro" id="IPR011004">
    <property type="entry name" value="Trimer_LpxA-like_sf"/>
</dbReference>